<proteinExistence type="predicted"/>
<accession>A0ABT9ANG7</accession>
<evidence type="ECO:0000313" key="2">
    <source>
        <dbReference type="EMBL" id="MDO7855710.1"/>
    </source>
</evidence>
<keyword evidence="3" id="KW-1185">Reference proteome</keyword>
<dbReference type="Pfam" id="PF10543">
    <property type="entry name" value="ORF6N"/>
    <property type="match status" value="1"/>
</dbReference>
<protein>
    <submittedName>
        <fullName evidence="2">ORF6N domain-containing protein</fullName>
    </submittedName>
</protein>
<dbReference type="InterPro" id="IPR018873">
    <property type="entry name" value="KilA-N_DNA-bd_domain"/>
</dbReference>
<reference evidence="2" key="2">
    <citation type="journal article" date="2024" name="Int. J. Antimicrob. Agents">
        <title>Identification of a novel Providencia species showing multi-drug-resistant in three patients with hospital-acquired infection.</title>
        <authorList>
            <person name="Yang W."/>
            <person name="Chen J."/>
            <person name="Yang F."/>
            <person name="Ji P."/>
            <person name="Shen S."/>
            <person name="Yin D."/>
            <person name="Hu F."/>
        </authorList>
    </citation>
    <scope>NUCLEOTIDE SEQUENCE</scope>
    <source>
        <strain evidence="2">CRE-138-0111</strain>
    </source>
</reference>
<organism evidence="2 3">
    <name type="scientific">Providencia huashanensis</name>
    <dbReference type="NCBI Taxonomy" id="3037798"/>
    <lineage>
        <taxon>Bacteria</taxon>
        <taxon>Pseudomonadati</taxon>
        <taxon>Pseudomonadota</taxon>
        <taxon>Gammaproteobacteria</taxon>
        <taxon>Enterobacterales</taxon>
        <taxon>Morganellaceae</taxon>
        <taxon>Providencia</taxon>
    </lineage>
</organism>
<sequence>MRQVTINATSLSPFMYQGKRVVTFAMIDEVHQRPKGTAKRTFNTHKKHFIDGVDYFLLTKYVIRTELPELEIGGKAKELMLITESGYLMVAKPFTDDLSWQVQRSMVNSYFRLSEFPEIKHIQIPTLAELEAMPIGEAQNLISRLEADSYQGHGRRGSYAMNLRRKEKKALKPMVMAIEQASQLHIQDMGDYRSWERFKSQDMAQHQKA</sequence>
<dbReference type="EMBL" id="JAUQTG010000002">
    <property type="protein sequence ID" value="MDO7855710.1"/>
    <property type="molecule type" value="Genomic_DNA"/>
</dbReference>
<name>A0ABT9ANG7_9GAMM</name>
<comment type="caution">
    <text evidence="2">The sequence shown here is derived from an EMBL/GenBank/DDBJ whole genome shotgun (WGS) entry which is preliminary data.</text>
</comment>
<feature type="domain" description="KilA-N DNA-binding" evidence="1">
    <location>
        <begin position="13"/>
        <end position="92"/>
    </location>
</feature>
<evidence type="ECO:0000313" key="3">
    <source>
        <dbReference type="Proteomes" id="UP001176478"/>
    </source>
</evidence>
<evidence type="ECO:0000259" key="1">
    <source>
        <dbReference type="Pfam" id="PF10543"/>
    </source>
</evidence>
<gene>
    <name evidence="2" type="ORF">Q5E86_04865</name>
</gene>
<reference evidence="2" key="1">
    <citation type="submission" date="2023-07" db="EMBL/GenBank/DDBJ databases">
        <authorList>
            <person name="Yang W."/>
            <person name="Chen J."/>
            <person name="Ji P."/>
            <person name="Hu F."/>
        </authorList>
    </citation>
    <scope>NUCLEOTIDE SEQUENCE</scope>
    <source>
        <strain evidence="2">CRE-138-0111</strain>
    </source>
</reference>
<dbReference type="Proteomes" id="UP001176478">
    <property type="component" value="Unassembled WGS sequence"/>
</dbReference>